<dbReference type="NCBIfam" id="NF002325">
    <property type="entry name" value="PRK01278.1"/>
    <property type="match status" value="1"/>
</dbReference>
<keyword evidence="4" id="KW-0808">Transferase</keyword>
<dbReference type="PIRSF" id="PIRSF000521">
    <property type="entry name" value="Transaminase_4ab_Lys_Orn"/>
    <property type="match status" value="1"/>
</dbReference>
<dbReference type="CDD" id="cd00610">
    <property type="entry name" value="OAT_like"/>
    <property type="match status" value="1"/>
</dbReference>
<dbReference type="InterPro" id="IPR015422">
    <property type="entry name" value="PyrdxlP-dep_Trfase_small"/>
</dbReference>
<gene>
    <name evidence="8" type="ORF">ACFQ2I_18270</name>
</gene>
<evidence type="ECO:0000256" key="4">
    <source>
        <dbReference type="ARBA" id="ARBA00022679"/>
    </source>
</evidence>
<comment type="pathway">
    <text evidence="6">Amino-acid biosynthesis.</text>
</comment>
<dbReference type="PROSITE" id="PS00600">
    <property type="entry name" value="AA_TRANSFER_CLASS_3"/>
    <property type="match status" value="1"/>
</dbReference>
<comment type="similarity">
    <text evidence="7">Belongs to the class-III pyridoxal-phosphate-dependent aminotransferase family.</text>
</comment>
<dbReference type="SUPFAM" id="SSF53383">
    <property type="entry name" value="PLP-dependent transferases"/>
    <property type="match status" value="1"/>
</dbReference>
<evidence type="ECO:0000256" key="3">
    <source>
        <dbReference type="ARBA" id="ARBA00022605"/>
    </source>
</evidence>
<dbReference type="InterPro" id="IPR005814">
    <property type="entry name" value="Aminotrans_3"/>
</dbReference>
<keyword evidence="3" id="KW-0028">Amino-acid biosynthesis</keyword>
<reference evidence="9" key="1">
    <citation type="journal article" date="2019" name="Int. J. Syst. Evol. Microbiol.">
        <title>The Global Catalogue of Microorganisms (GCM) 10K type strain sequencing project: providing services to taxonomists for standard genome sequencing and annotation.</title>
        <authorList>
            <consortium name="The Broad Institute Genomics Platform"/>
            <consortium name="The Broad Institute Genome Sequencing Center for Infectious Disease"/>
            <person name="Wu L."/>
            <person name="Ma J."/>
        </authorList>
    </citation>
    <scope>NUCLEOTIDE SEQUENCE [LARGE SCALE GENOMIC DNA]</scope>
    <source>
        <strain evidence="9">CCUG 59129</strain>
    </source>
</reference>
<dbReference type="Gene3D" id="3.90.1150.10">
    <property type="entry name" value="Aspartate Aminotransferase, domain 1"/>
    <property type="match status" value="1"/>
</dbReference>
<sequence>MMHVQEAVTDDWLHGAKESVLSTAVRPELIMERGEGMYIWDTGGNKYLDFIGGWAVNCLGHSPKALQQALASQAGTLVHASPAFYNKPMLEFSAQLTEVSGMDRVFFASSGAEANESAIKLARKHGTVCMNGAYEIITLQGSFHGRTLATMSATGKPHWKQLYAPKVDGFRHVPINDLDACFAAVNNNTCAIMVEPVQGEGGVHPLDEAYLYGLRKICDMYGMLLIFDEIQTGMGRTGKLFAYEHSGIMPDILTLGKGIGGGFPLSAMLTLEKHNLFQPGEQGGTYSAQPLAMAAGLAVLQELIEQDLTANAATQGQYVMRRLTELSSNLPIRNIRGQGLLIAFDLPEGLAPVVTELCLDKGLLLNAPSPSTIRLMPPLIVEEAHIDAMLAIATDALMEAASHVG</sequence>
<dbReference type="NCBIfam" id="TIGR00707">
    <property type="entry name" value="argD"/>
    <property type="match status" value="1"/>
</dbReference>
<dbReference type="Pfam" id="PF00202">
    <property type="entry name" value="Aminotran_3"/>
    <property type="match status" value="1"/>
</dbReference>
<dbReference type="InterPro" id="IPR004636">
    <property type="entry name" value="AcOrn/SuccOrn_fam"/>
</dbReference>
<evidence type="ECO:0000313" key="8">
    <source>
        <dbReference type="EMBL" id="MFD0961299.1"/>
    </source>
</evidence>
<dbReference type="EMBL" id="JBHTJZ010000033">
    <property type="protein sequence ID" value="MFD0961299.1"/>
    <property type="molecule type" value="Genomic_DNA"/>
</dbReference>
<dbReference type="InterPro" id="IPR015421">
    <property type="entry name" value="PyrdxlP-dep_Trfase_major"/>
</dbReference>
<proteinExistence type="inferred from homology"/>
<dbReference type="InterPro" id="IPR050103">
    <property type="entry name" value="Class-III_PLP-dep_AT"/>
</dbReference>
<organism evidence="8 9">
    <name type="scientific">Paenibacillus chungangensis</name>
    <dbReference type="NCBI Taxonomy" id="696535"/>
    <lineage>
        <taxon>Bacteria</taxon>
        <taxon>Bacillati</taxon>
        <taxon>Bacillota</taxon>
        <taxon>Bacilli</taxon>
        <taxon>Bacillales</taxon>
        <taxon>Paenibacillaceae</taxon>
        <taxon>Paenibacillus</taxon>
    </lineage>
</organism>
<dbReference type="PANTHER" id="PTHR11986">
    <property type="entry name" value="AMINOTRANSFERASE CLASS III"/>
    <property type="match status" value="1"/>
</dbReference>
<accession>A0ABW3HUZ5</accession>
<evidence type="ECO:0000256" key="2">
    <source>
        <dbReference type="ARBA" id="ARBA00022576"/>
    </source>
</evidence>
<evidence type="ECO:0000313" key="9">
    <source>
        <dbReference type="Proteomes" id="UP001596989"/>
    </source>
</evidence>
<keyword evidence="9" id="KW-1185">Reference proteome</keyword>
<comment type="cofactor">
    <cofactor evidence="1">
        <name>pyridoxal 5'-phosphate</name>
        <dbReference type="ChEBI" id="CHEBI:597326"/>
    </cofactor>
</comment>
<keyword evidence="2 8" id="KW-0032">Aminotransferase</keyword>
<comment type="caution">
    <text evidence="8">The sequence shown here is derived from an EMBL/GenBank/DDBJ whole genome shotgun (WGS) entry which is preliminary data.</text>
</comment>
<dbReference type="Proteomes" id="UP001596989">
    <property type="component" value="Unassembled WGS sequence"/>
</dbReference>
<keyword evidence="5 7" id="KW-0663">Pyridoxal phosphate</keyword>
<dbReference type="GO" id="GO:0008483">
    <property type="term" value="F:transaminase activity"/>
    <property type="evidence" value="ECO:0007669"/>
    <property type="project" value="UniProtKB-KW"/>
</dbReference>
<evidence type="ECO:0000256" key="6">
    <source>
        <dbReference type="ARBA" id="ARBA00029440"/>
    </source>
</evidence>
<dbReference type="InterPro" id="IPR015424">
    <property type="entry name" value="PyrdxlP-dep_Trfase"/>
</dbReference>
<evidence type="ECO:0000256" key="1">
    <source>
        <dbReference type="ARBA" id="ARBA00001933"/>
    </source>
</evidence>
<evidence type="ECO:0000256" key="7">
    <source>
        <dbReference type="RuleBase" id="RU003560"/>
    </source>
</evidence>
<dbReference type="RefSeq" id="WP_377566709.1">
    <property type="nucleotide sequence ID" value="NZ_JBHTJZ010000033.1"/>
</dbReference>
<dbReference type="PANTHER" id="PTHR11986:SF79">
    <property type="entry name" value="ACETYLORNITHINE AMINOTRANSFERASE, MITOCHONDRIAL"/>
    <property type="match status" value="1"/>
</dbReference>
<evidence type="ECO:0000256" key="5">
    <source>
        <dbReference type="ARBA" id="ARBA00022898"/>
    </source>
</evidence>
<dbReference type="Gene3D" id="3.40.640.10">
    <property type="entry name" value="Type I PLP-dependent aspartate aminotransferase-like (Major domain)"/>
    <property type="match status" value="1"/>
</dbReference>
<protein>
    <submittedName>
        <fullName evidence="8">Aspartate aminotransferase family protein</fullName>
    </submittedName>
</protein>
<name>A0ABW3HUZ5_9BACL</name>
<dbReference type="InterPro" id="IPR049704">
    <property type="entry name" value="Aminotrans_3_PPA_site"/>
</dbReference>